<dbReference type="RefSeq" id="WP_071486966.1">
    <property type="nucleotide sequence ID" value="NZ_FNTS01000002.1"/>
</dbReference>
<organism evidence="1 3">
    <name type="scientific">Pseudomonas costantinii</name>
    <dbReference type="NCBI Taxonomy" id="168469"/>
    <lineage>
        <taxon>Bacteria</taxon>
        <taxon>Pseudomonadati</taxon>
        <taxon>Pseudomonadota</taxon>
        <taxon>Gammaproteobacteria</taxon>
        <taxon>Pseudomonadales</taxon>
        <taxon>Pseudomonadaceae</taxon>
        <taxon>Pseudomonas</taxon>
    </lineage>
</organism>
<keyword evidence="4" id="KW-1185">Reference proteome</keyword>
<dbReference type="Proteomes" id="UP000182179">
    <property type="component" value="Unassembled WGS sequence"/>
</dbReference>
<gene>
    <name evidence="1" type="ORF">BFL40_27935</name>
    <name evidence="2" type="ORF">SAMN04515675_0942</name>
</gene>
<protein>
    <submittedName>
        <fullName evidence="1">Uncharacterized protein</fullName>
    </submittedName>
</protein>
<reference evidence="2 4" key="2">
    <citation type="submission" date="2016-10" db="EMBL/GenBank/DDBJ databases">
        <authorList>
            <person name="Varghese N."/>
            <person name="Submissions S."/>
        </authorList>
    </citation>
    <scope>NUCLEOTIDE SEQUENCE [LARGE SCALE GENOMIC DNA]</scope>
    <source>
        <strain evidence="2 4">BS2773</strain>
    </source>
</reference>
<dbReference type="AlphaFoldDB" id="A0A1S2UHI5"/>
<accession>A0A1S2UHI5</accession>
<name>A0A1S2UHI5_9PSED</name>
<evidence type="ECO:0000313" key="2">
    <source>
        <dbReference type="EMBL" id="SED38689.1"/>
    </source>
</evidence>
<dbReference type="Proteomes" id="UP000181661">
    <property type="component" value="Unassembled WGS sequence"/>
</dbReference>
<dbReference type="OrthoDB" id="7028422at2"/>
<sequence length="62" mass="6865">MKIELENVDSPQGCLLRLGNLSLMFSTRTEAEQFVERLQGRIEAVQFGVPPVTEAALESDAE</sequence>
<dbReference type="EMBL" id="MDDR01000057">
    <property type="protein sequence ID" value="OIN45358.1"/>
    <property type="molecule type" value="Genomic_DNA"/>
</dbReference>
<comment type="caution">
    <text evidence="1">The sequence shown here is derived from an EMBL/GenBank/DDBJ whole genome shotgun (WGS) entry which is preliminary data.</text>
</comment>
<evidence type="ECO:0000313" key="3">
    <source>
        <dbReference type="Proteomes" id="UP000181661"/>
    </source>
</evidence>
<evidence type="ECO:0000313" key="4">
    <source>
        <dbReference type="Proteomes" id="UP000182179"/>
    </source>
</evidence>
<dbReference type="EMBL" id="FNTS01000002">
    <property type="protein sequence ID" value="SED38689.1"/>
    <property type="molecule type" value="Genomic_DNA"/>
</dbReference>
<evidence type="ECO:0000313" key="1">
    <source>
        <dbReference type="EMBL" id="OIN45358.1"/>
    </source>
</evidence>
<reference evidence="1 3" key="1">
    <citation type="submission" date="2016-08" db="EMBL/GenBank/DDBJ databases">
        <title>Draft genome sequence of Pseudomonas costantinii LMG 22119, type strain isolated from cultivated mushroom (Agaricus bisporus) sporophores.</title>
        <authorList>
            <person name="Tambong J.T."/>
        </authorList>
    </citation>
    <scope>NUCLEOTIDE SEQUENCE [LARGE SCALE GENOMIC DNA]</scope>
    <source>
        <strain evidence="1 3">LMG 22119</strain>
    </source>
</reference>
<proteinExistence type="predicted"/>